<sequence>MGILESVKDMLGTKSSVQMVADDPQKASELLLVMRMMFADGAMSAEEIAMFKMLCSTVFKIPEADVPEVIAFLKDYGYETSGEQLAAMFEDMDGGRKRDLLVNLISMARADSRMHEAEVDMIARVAKVLGYDPDEVRGWL</sequence>
<dbReference type="InterPro" id="IPR007791">
    <property type="entry name" value="DjlA_N"/>
</dbReference>
<evidence type="ECO:0000313" key="3">
    <source>
        <dbReference type="Proteomes" id="UP001597101"/>
    </source>
</evidence>
<dbReference type="Proteomes" id="UP001597101">
    <property type="component" value="Unassembled WGS sequence"/>
</dbReference>
<dbReference type="InterPro" id="IPR029024">
    <property type="entry name" value="TerB-like"/>
</dbReference>
<accession>A0ABW3FGX5</accession>
<reference evidence="3" key="1">
    <citation type="journal article" date="2019" name="Int. J. Syst. Evol. Microbiol.">
        <title>The Global Catalogue of Microorganisms (GCM) 10K type strain sequencing project: providing services to taxonomists for standard genome sequencing and annotation.</title>
        <authorList>
            <consortium name="The Broad Institute Genomics Platform"/>
            <consortium name="The Broad Institute Genome Sequencing Center for Infectious Disease"/>
            <person name="Wu L."/>
            <person name="Ma J."/>
        </authorList>
    </citation>
    <scope>NUCLEOTIDE SEQUENCE [LARGE SCALE GENOMIC DNA]</scope>
    <source>
        <strain evidence="3">CCUG 60023</strain>
    </source>
</reference>
<comment type="caution">
    <text evidence="2">The sequence shown here is derived from an EMBL/GenBank/DDBJ whole genome shotgun (WGS) entry which is preliminary data.</text>
</comment>
<keyword evidence="3" id="KW-1185">Reference proteome</keyword>
<organism evidence="2 3">
    <name type="scientific">Pseudahrensia aquimaris</name>
    <dbReference type="NCBI Taxonomy" id="744461"/>
    <lineage>
        <taxon>Bacteria</taxon>
        <taxon>Pseudomonadati</taxon>
        <taxon>Pseudomonadota</taxon>
        <taxon>Alphaproteobacteria</taxon>
        <taxon>Hyphomicrobiales</taxon>
        <taxon>Ahrensiaceae</taxon>
        <taxon>Pseudahrensia</taxon>
    </lineage>
</organism>
<dbReference type="SUPFAM" id="SSF158682">
    <property type="entry name" value="TerB-like"/>
    <property type="match status" value="1"/>
</dbReference>
<dbReference type="Gene3D" id="1.10.3680.10">
    <property type="entry name" value="TerB-like"/>
    <property type="match status" value="1"/>
</dbReference>
<feature type="domain" description="Co-chaperone DjlA N-terminal" evidence="1">
    <location>
        <begin position="32"/>
        <end position="136"/>
    </location>
</feature>
<dbReference type="EMBL" id="JBHTJV010000025">
    <property type="protein sequence ID" value="MFD0917736.1"/>
    <property type="molecule type" value="Genomic_DNA"/>
</dbReference>
<dbReference type="CDD" id="cd07177">
    <property type="entry name" value="terB_like"/>
    <property type="match status" value="1"/>
</dbReference>
<evidence type="ECO:0000259" key="1">
    <source>
        <dbReference type="Pfam" id="PF05099"/>
    </source>
</evidence>
<evidence type="ECO:0000313" key="2">
    <source>
        <dbReference type="EMBL" id="MFD0917736.1"/>
    </source>
</evidence>
<name>A0ABW3FGX5_9HYPH</name>
<dbReference type="Pfam" id="PF05099">
    <property type="entry name" value="TerB"/>
    <property type="match status" value="1"/>
</dbReference>
<dbReference type="RefSeq" id="WP_377213590.1">
    <property type="nucleotide sequence ID" value="NZ_JBHTJV010000025.1"/>
</dbReference>
<protein>
    <submittedName>
        <fullName evidence="2">TerB family tellurite resistance protein</fullName>
    </submittedName>
</protein>
<proteinExistence type="predicted"/>
<gene>
    <name evidence="2" type="ORF">ACFQ14_15135</name>
</gene>